<dbReference type="HOGENOM" id="CLU_732052_0_0_1"/>
<reference evidence="1" key="1">
    <citation type="journal article" date="2012" name="Nature">
        <title>The oyster genome reveals stress adaptation and complexity of shell formation.</title>
        <authorList>
            <person name="Zhang G."/>
            <person name="Fang X."/>
            <person name="Guo X."/>
            <person name="Li L."/>
            <person name="Luo R."/>
            <person name="Xu F."/>
            <person name="Yang P."/>
            <person name="Zhang L."/>
            <person name="Wang X."/>
            <person name="Qi H."/>
            <person name="Xiong Z."/>
            <person name="Que H."/>
            <person name="Xie Y."/>
            <person name="Holland P.W."/>
            <person name="Paps J."/>
            <person name="Zhu Y."/>
            <person name="Wu F."/>
            <person name="Chen Y."/>
            <person name="Wang J."/>
            <person name="Peng C."/>
            <person name="Meng J."/>
            <person name="Yang L."/>
            <person name="Liu J."/>
            <person name="Wen B."/>
            <person name="Zhang N."/>
            <person name="Huang Z."/>
            <person name="Zhu Q."/>
            <person name="Feng Y."/>
            <person name="Mount A."/>
            <person name="Hedgecock D."/>
            <person name="Xu Z."/>
            <person name="Liu Y."/>
            <person name="Domazet-Loso T."/>
            <person name="Du Y."/>
            <person name="Sun X."/>
            <person name="Zhang S."/>
            <person name="Liu B."/>
            <person name="Cheng P."/>
            <person name="Jiang X."/>
            <person name="Li J."/>
            <person name="Fan D."/>
            <person name="Wang W."/>
            <person name="Fu W."/>
            <person name="Wang T."/>
            <person name="Wang B."/>
            <person name="Zhang J."/>
            <person name="Peng Z."/>
            <person name="Li Y."/>
            <person name="Li N."/>
            <person name="Wang J."/>
            <person name="Chen M."/>
            <person name="He Y."/>
            <person name="Tan F."/>
            <person name="Song X."/>
            <person name="Zheng Q."/>
            <person name="Huang R."/>
            <person name="Yang H."/>
            <person name="Du X."/>
            <person name="Chen L."/>
            <person name="Yang M."/>
            <person name="Gaffney P.M."/>
            <person name="Wang S."/>
            <person name="Luo L."/>
            <person name="She Z."/>
            <person name="Ming Y."/>
            <person name="Huang W."/>
            <person name="Zhang S."/>
            <person name="Huang B."/>
            <person name="Zhang Y."/>
            <person name="Qu T."/>
            <person name="Ni P."/>
            <person name="Miao G."/>
            <person name="Wang J."/>
            <person name="Wang Q."/>
            <person name="Steinberg C.E."/>
            <person name="Wang H."/>
            <person name="Li N."/>
            <person name="Qian L."/>
            <person name="Zhang G."/>
            <person name="Li Y."/>
            <person name="Yang H."/>
            <person name="Liu X."/>
            <person name="Wang J."/>
            <person name="Yin Y."/>
            <person name="Wang J."/>
        </authorList>
    </citation>
    <scope>NUCLEOTIDE SEQUENCE [LARGE SCALE GENOMIC DNA]</scope>
    <source>
        <strain evidence="1">05x7-T-G4-1.051#20</strain>
    </source>
</reference>
<evidence type="ECO:0000313" key="1">
    <source>
        <dbReference type="EMBL" id="EKC30325.1"/>
    </source>
</evidence>
<organism evidence="1">
    <name type="scientific">Magallana gigas</name>
    <name type="common">Pacific oyster</name>
    <name type="synonym">Crassostrea gigas</name>
    <dbReference type="NCBI Taxonomy" id="29159"/>
    <lineage>
        <taxon>Eukaryota</taxon>
        <taxon>Metazoa</taxon>
        <taxon>Spiralia</taxon>
        <taxon>Lophotrochozoa</taxon>
        <taxon>Mollusca</taxon>
        <taxon>Bivalvia</taxon>
        <taxon>Autobranchia</taxon>
        <taxon>Pteriomorphia</taxon>
        <taxon>Ostreida</taxon>
        <taxon>Ostreoidea</taxon>
        <taxon>Ostreidae</taxon>
        <taxon>Magallana</taxon>
    </lineage>
</organism>
<dbReference type="InParanoid" id="K1QN82"/>
<gene>
    <name evidence="1" type="ORF">CGI_10024559</name>
</gene>
<dbReference type="AlphaFoldDB" id="K1QN82"/>
<proteinExistence type="predicted"/>
<protein>
    <submittedName>
        <fullName evidence="1">Uncharacterized protein</fullName>
    </submittedName>
</protein>
<sequence>MGEKAAAEKGLEDFVKSKTAESVCLDLSTPSVVVIKQKGKHGSILLGTFWMNVLQHPNNYPVQRYPYKKLYDKNGHYKVMLRVDDVTMTVYMSTGTLTIQGSFVLDWFLKRFSKVMEYYDMPPLEPQPVSDGYLEHEKNWNELMRKDKEKLDATATHYFDKEHLNVVEQSQQKQRELEEKALMLDGMPHLEVAYSNGVTNSTGDPKTEESNGVQQGETTLKNNALVEDLSDDLELLALDLWSGDVLDKQLSLLSTPVIKEGPTYIYKLWKSLLSRWLSNPDCKVFLATPFLDTERMTDICEIVLQNFTTANIEAFYVRIKCNYTEKISDVKRNAQTKFPCKHQPIIEYKVYNRIVYPLRTFHAKFIGCTDGKGGAEVLMTSANFSADHFEHNNLESVVYHTMTEAEFIHKFINPLSASRQS</sequence>
<name>K1QN82_MAGGI</name>
<dbReference type="EMBL" id="JH818600">
    <property type="protein sequence ID" value="EKC30325.1"/>
    <property type="molecule type" value="Genomic_DNA"/>
</dbReference>
<dbReference type="Gene3D" id="3.30.870.10">
    <property type="entry name" value="Endonuclease Chain A"/>
    <property type="match status" value="1"/>
</dbReference>
<accession>K1QN82</accession>